<dbReference type="PANTHER" id="PTHR23289">
    <property type="entry name" value="CYTOCHROME C OXIDASE ASSEMBLY PROTEIN COX15"/>
    <property type="match status" value="1"/>
</dbReference>
<evidence type="ECO:0000256" key="6">
    <source>
        <dbReference type="ARBA" id="ARBA00023002"/>
    </source>
</evidence>
<dbReference type="InterPro" id="IPR023754">
    <property type="entry name" value="HemeA_Synthase_type2"/>
</dbReference>
<name>A0A7R8ZFV6_9CRUS</name>
<dbReference type="InterPro" id="IPR003780">
    <property type="entry name" value="COX15/CtaA_fam"/>
</dbReference>
<dbReference type="GO" id="GO:0120547">
    <property type="term" value="F:heme A synthase activity"/>
    <property type="evidence" value="ECO:0007669"/>
    <property type="project" value="UniProtKB-EC"/>
</dbReference>
<dbReference type="GO" id="GO:0005743">
    <property type="term" value="C:mitochondrial inner membrane"/>
    <property type="evidence" value="ECO:0007669"/>
    <property type="project" value="TreeGrafter"/>
</dbReference>
<comment type="pathway">
    <text evidence="10">Porphyrin-containing compound metabolism; heme A biosynthesis; heme A from heme O: step 1/1.</text>
</comment>
<evidence type="ECO:0000256" key="7">
    <source>
        <dbReference type="ARBA" id="ARBA00023004"/>
    </source>
</evidence>
<keyword evidence="6" id="KW-0560">Oxidoreductase</keyword>
<keyword evidence="9" id="KW-0472">Membrane</keyword>
<comment type="catalytic activity">
    <reaction evidence="11">
        <text>Fe(II)-heme o + 2 A + H2O = Fe(II)-heme a + 2 AH2</text>
        <dbReference type="Rhea" id="RHEA:63388"/>
        <dbReference type="ChEBI" id="CHEBI:13193"/>
        <dbReference type="ChEBI" id="CHEBI:15377"/>
        <dbReference type="ChEBI" id="CHEBI:17499"/>
        <dbReference type="ChEBI" id="CHEBI:60530"/>
        <dbReference type="ChEBI" id="CHEBI:61715"/>
        <dbReference type="EC" id="1.17.99.9"/>
    </reaction>
    <physiologicalReaction direction="left-to-right" evidence="11">
        <dbReference type="Rhea" id="RHEA:63389"/>
    </physiologicalReaction>
</comment>
<reference evidence="12" key="1">
    <citation type="submission" date="2020-11" db="EMBL/GenBank/DDBJ databases">
        <authorList>
            <person name="Tran Van P."/>
        </authorList>
    </citation>
    <scope>NUCLEOTIDE SEQUENCE</scope>
</reference>
<evidence type="ECO:0000256" key="3">
    <source>
        <dbReference type="ARBA" id="ARBA00022692"/>
    </source>
</evidence>
<sequence length="417" mass="46937">MISSCWNRISWQTVSNVVQRTFVRSFRWPLKNQIALNQTRFSTTVGHVSAIAAGGPNPLSPSTQRLVGRWLLTCCGMTFGAVALGGLTRLTESGLSMTNWHFWKEFPPLSQKKWEEEFAEYQKSPEFKMKNQNITLEEFKYIWWMEYSHRMWGRAIGIIFFLPAAYFWSRGYLNKGLKVRAVGFGGLIIAQGLLGWYMVKSGLEEERFQDAKDVPRVSHYRLASHLGLAFVLYSLLLWSSLDLLKPALRDGLKQGVATTLKKFRMSAHGTKALIFITAMSGALVAGLDAGLIYDSFPKMADRWIPSDMMALTPALSNFTRNPTTVQFDHRWLGTATLAAITGLWLASRGKPLPPKARMAINALLAMGWMQVLLGIGTLLHGVPVWMASMHQCGSLLTLSSAIWLTHEMKWVSRMVPK</sequence>
<evidence type="ECO:0000256" key="11">
    <source>
        <dbReference type="ARBA" id="ARBA00048044"/>
    </source>
</evidence>
<dbReference type="EMBL" id="OB660082">
    <property type="protein sequence ID" value="CAD7222622.1"/>
    <property type="molecule type" value="Genomic_DNA"/>
</dbReference>
<dbReference type="Pfam" id="PF02628">
    <property type="entry name" value="COX15-CtaA"/>
    <property type="match status" value="1"/>
</dbReference>
<evidence type="ECO:0000256" key="4">
    <source>
        <dbReference type="ARBA" id="ARBA00022723"/>
    </source>
</evidence>
<evidence type="ECO:0000256" key="9">
    <source>
        <dbReference type="ARBA" id="ARBA00023136"/>
    </source>
</evidence>
<keyword evidence="7" id="KW-0408">Iron</keyword>
<evidence type="ECO:0000256" key="1">
    <source>
        <dbReference type="ARBA" id="ARBA00001970"/>
    </source>
</evidence>
<keyword evidence="8" id="KW-0350">Heme biosynthesis</keyword>
<evidence type="ECO:0000256" key="8">
    <source>
        <dbReference type="ARBA" id="ARBA00023133"/>
    </source>
</evidence>
<protein>
    <submittedName>
        <fullName evidence="12">Uncharacterized protein</fullName>
    </submittedName>
</protein>
<keyword evidence="4" id="KW-0479">Metal-binding</keyword>
<organism evidence="12">
    <name type="scientific">Cyprideis torosa</name>
    <dbReference type="NCBI Taxonomy" id="163714"/>
    <lineage>
        <taxon>Eukaryota</taxon>
        <taxon>Metazoa</taxon>
        <taxon>Ecdysozoa</taxon>
        <taxon>Arthropoda</taxon>
        <taxon>Crustacea</taxon>
        <taxon>Oligostraca</taxon>
        <taxon>Ostracoda</taxon>
        <taxon>Podocopa</taxon>
        <taxon>Podocopida</taxon>
        <taxon>Cytherocopina</taxon>
        <taxon>Cytheroidea</taxon>
        <taxon>Cytherideidae</taxon>
        <taxon>Cyprideis</taxon>
    </lineage>
</organism>
<dbReference type="AlphaFoldDB" id="A0A7R8ZFV6"/>
<evidence type="ECO:0000313" key="12">
    <source>
        <dbReference type="EMBL" id="CAD7222622.1"/>
    </source>
</evidence>
<accession>A0A7R8ZFV6</accession>
<keyword evidence="3" id="KW-0812">Transmembrane</keyword>
<dbReference type="GO" id="GO:0006784">
    <property type="term" value="P:heme A biosynthetic process"/>
    <property type="evidence" value="ECO:0007669"/>
    <property type="project" value="InterPro"/>
</dbReference>
<dbReference type="GO" id="GO:0016653">
    <property type="term" value="F:oxidoreductase activity, acting on NAD(P)H, heme protein as acceptor"/>
    <property type="evidence" value="ECO:0007669"/>
    <property type="project" value="TreeGrafter"/>
</dbReference>
<proteinExistence type="predicted"/>
<comment type="subcellular location">
    <subcellularLocation>
        <location evidence="2">Membrane</location>
        <topology evidence="2">Multi-pass membrane protein</topology>
    </subcellularLocation>
</comment>
<evidence type="ECO:0000256" key="5">
    <source>
        <dbReference type="ARBA" id="ARBA00022989"/>
    </source>
</evidence>
<evidence type="ECO:0000256" key="10">
    <source>
        <dbReference type="ARBA" id="ARBA00044501"/>
    </source>
</evidence>
<evidence type="ECO:0000256" key="2">
    <source>
        <dbReference type="ARBA" id="ARBA00004141"/>
    </source>
</evidence>
<keyword evidence="5" id="KW-1133">Transmembrane helix</keyword>
<comment type="cofactor">
    <cofactor evidence="1">
        <name>heme b</name>
        <dbReference type="ChEBI" id="CHEBI:60344"/>
    </cofactor>
</comment>
<dbReference type="GO" id="GO:0046872">
    <property type="term" value="F:metal ion binding"/>
    <property type="evidence" value="ECO:0007669"/>
    <property type="project" value="UniProtKB-KW"/>
</dbReference>
<gene>
    <name evidence="12" type="ORF">CTOB1V02_LOCUS624</name>
</gene>
<dbReference type="PANTHER" id="PTHR23289:SF2">
    <property type="entry name" value="CYTOCHROME C OXIDASE ASSEMBLY PROTEIN COX15 HOMOLOG"/>
    <property type="match status" value="1"/>
</dbReference>
<dbReference type="OrthoDB" id="1726137at2759"/>